<sequence length="224" mass="26226">MYKILLIEDDLSLSKNISINIKKWDYEIKTIENFQNILEEFIEYKPDLVLLDITLPYFDGFYWCKKIRDISKVPIIFLSSRDSNMDIIMAVNMGADDFIKKPFSTEILLAKIQAILRRAYSYSDELSDIIEVNSAILNISDSTITYGNNSKELTKNEFKILQILMKNNGHIVSRDNLMRFLWDSEYYISENTLTVNINRLRKSLEDIGLIDFIITKKSQGYMIK</sequence>
<dbReference type="CDD" id="cd00383">
    <property type="entry name" value="trans_reg_C"/>
    <property type="match status" value="1"/>
</dbReference>
<keyword evidence="4" id="KW-0597">Phosphoprotein</keyword>
<evidence type="ECO:0000256" key="4">
    <source>
        <dbReference type="PROSITE-ProRule" id="PRU00169"/>
    </source>
</evidence>
<comment type="caution">
    <text evidence="8">The sequence shown here is derived from an EMBL/GenBank/DDBJ whole genome shotgun (WGS) entry which is preliminary data.</text>
</comment>
<feature type="DNA-binding region" description="OmpR/PhoB-type" evidence="5">
    <location>
        <begin position="127"/>
        <end position="224"/>
    </location>
</feature>
<dbReference type="PANTHER" id="PTHR48111">
    <property type="entry name" value="REGULATOR OF RPOS"/>
    <property type="match status" value="1"/>
</dbReference>
<feature type="domain" description="OmpR/PhoB-type" evidence="7">
    <location>
        <begin position="127"/>
        <end position="224"/>
    </location>
</feature>
<dbReference type="InterPro" id="IPR001789">
    <property type="entry name" value="Sig_transdc_resp-reg_receiver"/>
</dbReference>
<dbReference type="SUPFAM" id="SSF46894">
    <property type="entry name" value="C-terminal effector domain of the bipartite response regulators"/>
    <property type="match status" value="1"/>
</dbReference>
<evidence type="ECO:0000259" key="6">
    <source>
        <dbReference type="PROSITE" id="PS50110"/>
    </source>
</evidence>
<evidence type="ECO:0000256" key="5">
    <source>
        <dbReference type="PROSITE-ProRule" id="PRU01091"/>
    </source>
</evidence>
<dbReference type="InterPro" id="IPR039420">
    <property type="entry name" value="WalR-like"/>
</dbReference>
<proteinExistence type="predicted"/>
<accession>A0ABS4KDT9</accession>
<dbReference type="Gene3D" id="3.40.50.2300">
    <property type="match status" value="1"/>
</dbReference>
<dbReference type="PROSITE" id="PS50110">
    <property type="entry name" value="RESPONSE_REGULATORY"/>
    <property type="match status" value="1"/>
</dbReference>
<dbReference type="PANTHER" id="PTHR48111:SF43">
    <property type="entry name" value="STAGE 0 SPORULATION PROTEIN A HOMOLOG"/>
    <property type="match status" value="1"/>
</dbReference>
<evidence type="ECO:0000256" key="2">
    <source>
        <dbReference type="ARBA" id="ARBA00023125"/>
    </source>
</evidence>
<dbReference type="InterPro" id="IPR011006">
    <property type="entry name" value="CheY-like_superfamily"/>
</dbReference>
<dbReference type="Pfam" id="PF00072">
    <property type="entry name" value="Response_reg"/>
    <property type="match status" value="1"/>
</dbReference>
<keyword evidence="9" id="KW-1185">Reference proteome</keyword>
<reference evidence="8 9" key="1">
    <citation type="submission" date="2021-03" db="EMBL/GenBank/DDBJ databases">
        <title>Genomic Encyclopedia of Type Strains, Phase IV (KMG-IV): sequencing the most valuable type-strain genomes for metagenomic binning, comparative biology and taxonomic classification.</title>
        <authorList>
            <person name="Goeker M."/>
        </authorList>
    </citation>
    <scope>NUCLEOTIDE SEQUENCE [LARGE SCALE GENOMIC DNA]</scope>
    <source>
        <strain evidence="8 9">DSM 27563</strain>
    </source>
</reference>
<dbReference type="PROSITE" id="PS51755">
    <property type="entry name" value="OMPR_PHOB"/>
    <property type="match status" value="1"/>
</dbReference>
<feature type="modified residue" description="4-aspartylphosphate" evidence="4">
    <location>
        <position position="52"/>
    </location>
</feature>
<dbReference type="SMART" id="SM00862">
    <property type="entry name" value="Trans_reg_C"/>
    <property type="match status" value="1"/>
</dbReference>
<dbReference type="Pfam" id="PF00486">
    <property type="entry name" value="Trans_reg_C"/>
    <property type="match status" value="1"/>
</dbReference>
<evidence type="ECO:0000256" key="3">
    <source>
        <dbReference type="ARBA" id="ARBA00023163"/>
    </source>
</evidence>
<dbReference type="Gene3D" id="6.10.250.690">
    <property type="match status" value="1"/>
</dbReference>
<keyword evidence="3" id="KW-0804">Transcription</keyword>
<keyword evidence="1" id="KW-0805">Transcription regulation</keyword>
<dbReference type="SUPFAM" id="SSF52172">
    <property type="entry name" value="CheY-like"/>
    <property type="match status" value="1"/>
</dbReference>
<dbReference type="Gene3D" id="1.10.10.10">
    <property type="entry name" value="Winged helix-like DNA-binding domain superfamily/Winged helix DNA-binding domain"/>
    <property type="match status" value="1"/>
</dbReference>
<evidence type="ECO:0000313" key="8">
    <source>
        <dbReference type="EMBL" id="MBP2025922.1"/>
    </source>
</evidence>
<dbReference type="InterPro" id="IPR001867">
    <property type="entry name" value="OmpR/PhoB-type_DNA-bd"/>
</dbReference>
<dbReference type="InterPro" id="IPR036388">
    <property type="entry name" value="WH-like_DNA-bd_sf"/>
</dbReference>
<name>A0ABS4KDT9_9FIRM</name>
<dbReference type="Proteomes" id="UP001519306">
    <property type="component" value="Unassembled WGS sequence"/>
</dbReference>
<dbReference type="SMART" id="SM00448">
    <property type="entry name" value="REC"/>
    <property type="match status" value="1"/>
</dbReference>
<protein>
    <submittedName>
        <fullName evidence="8">DNA-binding response OmpR family regulator</fullName>
    </submittedName>
</protein>
<dbReference type="EMBL" id="JAGGLJ010000015">
    <property type="protein sequence ID" value="MBP2025922.1"/>
    <property type="molecule type" value="Genomic_DNA"/>
</dbReference>
<gene>
    <name evidence="8" type="ORF">J2Z71_001473</name>
</gene>
<dbReference type="InterPro" id="IPR016032">
    <property type="entry name" value="Sig_transdc_resp-reg_C-effctor"/>
</dbReference>
<evidence type="ECO:0000313" key="9">
    <source>
        <dbReference type="Proteomes" id="UP001519306"/>
    </source>
</evidence>
<dbReference type="CDD" id="cd18159">
    <property type="entry name" value="REC_OmpR_NsrR-like"/>
    <property type="match status" value="1"/>
</dbReference>
<dbReference type="GO" id="GO:0003677">
    <property type="term" value="F:DNA binding"/>
    <property type="evidence" value="ECO:0007669"/>
    <property type="project" value="UniProtKB-KW"/>
</dbReference>
<feature type="domain" description="Response regulatory" evidence="6">
    <location>
        <begin position="3"/>
        <end position="116"/>
    </location>
</feature>
<organism evidence="8 9">
    <name type="scientific">Peptoniphilus stercorisuis</name>
    <dbReference type="NCBI Taxonomy" id="1436965"/>
    <lineage>
        <taxon>Bacteria</taxon>
        <taxon>Bacillati</taxon>
        <taxon>Bacillota</taxon>
        <taxon>Tissierellia</taxon>
        <taxon>Tissierellales</taxon>
        <taxon>Peptoniphilaceae</taxon>
        <taxon>Peptoniphilus</taxon>
    </lineage>
</organism>
<keyword evidence="2 5" id="KW-0238">DNA-binding</keyword>
<dbReference type="RefSeq" id="WP_210061647.1">
    <property type="nucleotide sequence ID" value="NZ_JAGGLJ010000015.1"/>
</dbReference>
<evidence type="ECO:0000256" key="1">
    <source>
        <dbReference type="ARBA" id="ARBA00023015"/>
    </source>
</evidence>
<evidence type="ECO:0000259" key="7">
    <source>
        <dbReference type="PROSITE" id="PS51755"/>
    </source>
</evidence>